<sequence length="330" mass="37772">MIIDKYPWLEECINQNSINNFPPTSVIEGEVGLAKLQLALYFAKQLLCLKSSKPCSGCNSCSYFEAQSHPDYCYLTSNSASNNILASSSTKKEKLNTKSVHGIRSFNQFMSMTNSVSLKRVGIIFDGEKMNLYSQNALLKILEESSKNKFIIIVSSKRKFFLPTIYSRASLISIKNPNSSQIDTWIKDQGYIDYSTLNFSPDTTPLNIENLINENRVDYYQNITSKLNLFCINEIDIIDLIKFFKDLNISYELKINSIITYLKICLGILTKFYNEHPLITSIKKKDVDIELLNDLVEELVNYKVSLNEVPTLNEQIGLNYFFSQFKGVFK</sequence>
<evidence type="ECO:0008006" key="2">
    <source>
        <dbReference type="Google" id="ProtNLM"/>
    </source>
</evidence>
<dbReference type="AlphaFoldDB" id="A0A382MXR8"/>
<name>A0A382MXR8_9ZZZZ</name>
<dbReference type="InterPro" id="IPR027417">
    <property type="entry name" value="P-loop_NTPase"/>
</dbReference>
<proteinExistence type="predicted"/>
<dbReference type="EMBL" id="UINC01096569">
    <property type="protein sequence ID" value="SVC53566.1"/>
    <property type="molecule type" value="Genomic_DNA"/>
</dbReference>
<dbReference type="Gene3D" id="3.40.50.300">
    <property type="entry name" value="P-loop containing nucleotide triphosphate hydrolases"/>
    <property type="match status" value="1"/>
</dbReference>
<dbReference type="SUPFAM" id="SSF52540">
    <property type="entry name" value="P-loop containing nucleoside triphosphate hydrolases"/>
    <property type="match status" value="1"/>
</dbReference>
<protein>
    <recommendedName>
        <fullName evidence="2">DNA polymerase III delta N-terminal domain-containing protein</fullName>
    </recommendedName>
</protein>
<gene>
    <name evidence="1" type="ORF">METZ01_LOCUS306420</name>
</gene>
<reference evidence="1" key="1">
    <citation type="submission" date="2018-05" db="EMBL/GenBank/DDBJ databases">
        <authorList>
            <person name="Lanie J.A."/>
            <person name="Ng W.-L."/>
            <person name="Kazmierczak K.M."/>
            <person name="Andrzejewski T.M."/>
            <person name="Davidsen T.M."/>
            <person name="Wayne K.J."/>
            <person name="Tettelin H."/>
            <person name="Glass J.I."/>
            <person name="Rusch D."/>
            <person name="Podicherti R."/>
            <person name="Tsui H.-C.T."/>
            <person name="Winkler M.E."/>
        </authorList>
    </citation>
    <scope>NUCLEOTIDE SEQUENCE</scope>
</reference>
<dbReference type="Pfam" id="PF13177">
    <property type="entry name" value="DNA_pol3_delta2"/>
    <property type="match status" value="1"/>
</dbReference>
<evidence type="ECO:0000313" key="1">
    <source>
        <dbReference type="EMBL" id="SVC53566.1"/>
    </source>
</evidence>
<organism evidence="1">
    <name type="scientific">marine metagenome</name>
    <dbReference type="NCBI Taxonomy" id="408172"/>
    <lineage>
        <taxon>unclassified sequences</taxon>
        <taxon>metagenomes</taxon>
        <taxon>ecological metagenomes</taxon>
    </lineage>
</organism>
<accession>A0A382MXR8</accession>